<organism evidence="1 2">
    <name type="scientific">Anoxybacterium hadale</name>
    <dbReference type="NCBI Taxonomy" id="3408580"/>
    <lineage>
        <taxon>Bacteria</taxon>
        <taxon>Bacillati</taxon>
        <taxon>Bacillota</taxon>
        <taxon>Clostridia</taxon>
        <taxon>Peptostreptococcales</taxon>
        <taxon>Anaerovoracaceae</taxon>
        <taxon>Anoxybacterium</taxon>
    </lineage>
</organism>
<reference evidence="1" key="1">
    <citation type="submission" date="2019-08" db="EMBL/GenBank/DDBJ databases">
        <title>Genome sequence of Clostridiales bacterium MT110.</title>
        <authorList>
            <person name="Cao J."/>
        </authorList>
    </citation>
    <scope>NUCLEOTIDE SEQUENCE</scope>
    <source>
        <strain evidence="1">MT110</strain>
    </source>
</reference>
<keyword evidence="2" id="KW-1185">Reference proteome</keyword>
<evidence type="ECO:0000313" key="1">
    <source>
        <dbReference type="EMBL" id="QOX63250.1"/>
    </source>
</evidence>
<dbReference type="EMBL" id="CP042469">
    <property type="protein sequence ID" value="QOX63250.1"/>
    <property type="molecule type" value="Genomic_DNA"/>
</dbReference>
<dbReference type="Proteomes" id="UP000594014">
    <property type="component" value="Chromosome"/>
</dbReference>
<name>A0ACD1AA00_9FIRM</name>
<gene>
    <name evidence="1" type="ORF">FRZ06_07765</name>
</gene>
<sequence length="263" mass="29169">MIIDGHSHVTLPVEEHIKAMDAAGIDKTVLFSTTFHPEINRNFTEVRSSMEFLNDLLAGKKGSMIEARQKSVSELMDAIKQYPDRYIGFGAVPAGLELKPTLQYVAENIQKNNLSGMGEFTLGSGQIYLLKNIFEASKEFRNLPIWIHAFFPLTFQDIKEISELAKDYSETPVILGHLGGSNWLETVALVKEISNMYLDTSAFYSTFVLQCIINEVPEKCFFGVDRPFGDLLLSKNAVLQSAKTSAVANAVLGENIAKLLNVA</sequence>
<evidence type="ECO:0000313" key="2">
    <source>
        <dbReference type="Proteomes" id="UP000594014"/>
    </source>
</evidence>
<protein>
    <submittedName>
        <fullName evidence="1">Amidohydrolase family protein</fullName>
    </submittedName>
</protein>
<proteinExistence type="predicted"/>
<accession>A0ACD1AA00</accession>